<keyword evidence="5" id="KW-0408">Iron</keyword>
<dbReference type="PANTHER" id="PTHR43756">
    <property type="entry name" value="CHOLINE MONOOXYGENASE, CHLOROPLASTIC"/>
    <property type="match status" value="1"/>
</dbReference>
<dbReference type="InterPro" id="IPR001663">
    <property type="entry name" value="Rng_hydr_dOase-A"/>
</dbReference>
<comment type="cofactor">
    <cofactor evidence="1">
        <name>Fe cation</name>
        <dbReference type="ChEBI" id="CHEBI:24875"/>
    </cofactor>
</comment>
<dbReference type="InterPro" id="IPR036922">
    <property type="entry name" value="Rieske_2Fe-2S_sf"/>
</dbReference>
<accession>A0A1G8QW49</accession>
<gene>
    <name evidence="8" type="ORF">SAMN04487909_111163</name>
</gene>
<dbReference type="PROSITE" id="PS51296">
    <property type="entry name" value="RIESKE"/>
    <property type="match status" value="1"/>
</dbReference>
<organism evidence="8 9">
    <name type="scientific">Aneurinibacillus migulanus</name>
    <name type="common">Bacillus migulanus</name>
    <dbReference type="NCBI Taxonomy" id="47500"/>
    <lineage>
        <taxon>Bacteria</taxon>
        <taxon>Bacillati</taxon>
        <taxon>Bacillota</taxon>
        <taxon>Bacilli</taxon>
        <taxon>Bacillales</taxon>
        <taxon>Paenibacillaceae</taxon>
        <taxon>Aneurinibacillus group</taxon>
        <taxon>Aneurinibacillus</taxon>
    </lineage>
</organism>
<name>A0A1G8QW49_ANEMI</name>
<dbReference type="GO" id="GO:0004497">
    <property type="term" value="F:monooxygenase activity"/>
    <property type="evidence" value="ECO:0007669"/>
    <property type="project" value="UniProtKB-ARBA"/>
</dbReference>
<evidence type="ECO:0000256" key="2">
    <source>
        <dbReference type="ARBA" id="ARBA00022714"/>
    </source>
</evidence>
<dbReference type="GO" id="GO:0016705">
    <property type="term" value="F:oxidoreductase activity, acting on paired donors, with incorporation or reduction of molecular oxygen"/>
    <property type="evidence" value="ECO:0007669"/>
    <property type="project" value="UniProtKB-ARBA"/>
</dbReference>
<proteinExistence type="predicted"/>
<dbReference type="GO" id="GO:0005506">
    <property type="term" value="F:iron ion binding"/>
    <property type="evidence" value="ECO:0007669"/>
    <property type="project" value="InterPro"/>
</dbReference>
<evidence type="ECO:0000313" key="9">
    <source>
        <dbReference type="Proteomes" id="UP000182836"/>
    </source>
</evidence>
<keyword evidence="2" id="KW-0001">2Fe-2S</keyword>
<dbReference type="Gene3D" id="3.90.380.10">
    <property type="entry name" value="Naphthalene 1,2-dioxygenase Alpha Subunit, Chain A, domain 1"/>
    <property type="match status" value="1"/>
</dbReference>
<evidence type="ECO:0000256" key="4">
    <source>
        <dbReference type="ARBA" id="ARBA00023002"/>
    </source>
</evidence>
<evidence type="ECO:0000259" key="7">
    <source>
        <dbReference type="PROSITE" id="PS51296"/>
    </source>
</evidence>
<keyword evidence="6" id="KW-0411">Iron-sulfur</keyword>
<dbReference type="SUPFAM" id="SSF55961">
    <property type="entry name" value="Bet v1-like"/>
    <property type="match status" value="1"/>
</dbReference>
<dbReference type="PRINTS" id="PR00090">
    <property type="entry name" value="RNGDIOXGNASE"/>
</dbReference>
<dbReference type="Pfam" id="PF00848">
    <property type="entry name" value="Ring_hydroxyl_A"/>
    <property type="match status" value="1"/>
</dbReference>
<dbReference type="Pfam" id="PF00355">
    <property type="entry name" value="Rieske"/>
    <property type="match status" value="1"/>
</dbReference>
<evidence type="ECO:0000313" key="8">
    <source>
        <dbReference type="EMBL" id="SDJ08891.1"/>
    </source>
</evidence>
<evidence type="ECO:0000256" key="6">
    <source>
        <dbReference type="ARBA" id="ARBA00023014"/>
    </source>
</evidence>
<dbReference type="GO" id="GO:0051537">
    <property type="term" value="F:2 iron, 2 sulfur cluster binding"/>
    <property type="evidence" value="ECO:0007669"/>
    <property type="project" value="UniProtKB-KW"/>
</dbReference>
<dbReference type="InterPro" id="IPR015879">
    <property type="entry name" value="Ring_hydroxy_dOase_asu_C_dom"/>
</dbReference>
<dbReference type="GeneID" id="42305310"/>
<keyword evidence="4" id="KW-0560">Oxidoreductase</keyword>
<dbReference type="OrthoDB" id="9800776at2"/>
<dbReference type="InterPro" id="IPR017941">
    <property type="entry name" value="Rieske_2Fe-2S"/>
</dbReference>
<dbReference type="PANTHER" id="PTHR43756:SF5">
    <property type="entry name" value="CHOLINE MONOOXYGENASE, CHLOROPLASTIC"/>
    <property type="match status" value="1"/>
</dbReference>
<dbReference type="Gene3D" id="2.102.10.10">
    <property type="entry name" value="Rieske [2Fe-2S] iron-sulphur domain"/>
    <property type="match status" value="1"/>
</dbReference>
<sequence length="265" mass="31554">MSQKSMTYHHRYQQEVDRSYTLPSYFYTDPQIFEEEKNTVFYKNWFYVGHIEKVAEPGDYFTFQLFDQNLFVMRGNNSIIRAFYNVCPHRGHELLKGEGKKSIISCPYHAWTFHTDGQFNNGRAVNQLKDFSRDEACLRQVRVEQFANFLFLNLDPHAPSMQEMMPGLEEDIRQRIPELNKLTLAHRTTYKIEGNWKNVWDNYLECHHCAIAHPQLVELIDMSSYKVQNFDYYCMQTGCGRHALRFHFYCHYCYGEYCGRKCSSA</sequence>
<evidence type="ECO:0000256" key="5">
    <source>
        <dbReference type="ARBA" id="ARBA00023004"/>
    </source>
</evidence>
<evidence type="ECO:0000256" key="1">
    <source>
        <dbReference type="ARBA" id="ARBA00001962"/>
    </source>
</evidence>
<dbReference type="CDD" id="cd03469">
    <property type="entry name" value="Rieske_RO_Alpha_N"/>
    <property type="match status" value="1"/>
</dbReference>
<keyword evidence="3" id="KW-0479">Metal-binding</keyword>
<dbReference type="Proteomes" id="UP000182836">
    <property type="component" value="Unassembled WGS sequence"/>
</dbReference>
<protein>
    <submittedName>
        <fullName evidence="8">Ring hydroxylating alpha subunit (Catalytic domain)</fullName>
    </submittedName>
</protein>
<reference evidence="8 9" key="1">
    <citation type="submission" date="2016-10" db="EMBL/GenBank/DDBJ databases">
        <authorList>
            <person name="de Groot N.N."/>
        </authorList>
    </citation>
    <scope>NUCLEOTIDE SEQUENCE [LARGE SCALE GENOMIC DNA]</scope>
    <source>
        <strain evidence="8 9">DSM 2895</strain>
    </source>
</reference>
<dbReference type="SUPFAM" id="SSF50022">
    <property type="entry name" value="ISP domain"/>
    <property type="match status" value="1"/>
</dbReference>
<evidence type="ECO:0000256" key="3">
    <source>
        <dbReference type="ARBA" id="ARBA00022723"/>
    </source>
</evidence>
<dbReference type="EMBL" id="FNED01000011">
    <property type="protein sequence ID" value="SDJ08891.1"/>
    <property type="molecule type" value="Genomic_DNA"/>
</dbReference>
<feature type="domain" description="Rieske" evidence="7">
    <location>
        <begin position="45"/>
        <end position="152"/>
    </location>
</feature>
<dbReference type="AlphaFoldDB" id="A0A1G8QW49"/>
<dbReference type="RefSeq" id="WP_052812287.1">
    <property type="nucleotide sequence ID" value="NZ_BJOA01000207.1"/>
</dbReference>